<dbReference type="InterPro" id="IPR049282">
    <property type="entry name" value="BVU_3817_N_sf"/>
</dbReference>
<evidence type="ECO:0000259" key="1">
    <source>
        <dbReference type="Pfam" id="PF18347"/>
    </source>
</evidence>
<proteinExistence type="predicted"/>
<name>A0A645BKR6_9ZZZZ</name>
<dbReference type="Gene3D" id="2.30.30.730">
    <property type="match status" value="1"/>
</dbReference>
<dbReference type="Pfam" id="PF18347">
    <property type="entry name" value="DUF5606"/>
    <property type="match status" value="1"/>
</dbReference>
<protein>
    <submittedName>
        <fullName evidence="3">Uncharacterized protein</fullName>
    </submittedName>
</protein>
<sequence>MKTNLQKILSVSGQPGLFEYVNQANAGVIVESLINKKRNCFGMQSRVTSLSDISIYTTSEEVSLRSVLEKMREHLGEQDAPSPKSDPSVLKSLFNEVLPDYDQDRFYVSHMKKVVEWYNILKNHASLDFEDEKKEEEQAG</sequence>
<dbReference type="AlphaFoldDB" id="A0A645BKR6"/>
<dbReference type="Gene3D" id="1.10.10.1650">
    <property type="match status" value="1"/>
</dbReference>
<evidence type="ECO:0000259" key="2">
    <source>
        <dbReference type="Pfam" id="PF21186"/>
    </source>
</evidence>
<dbReference type="EMBL" id="VSSQ01020775">
    <property type="protein sequence ID" value="MPM65897.1"/>
    <property type="molecule type" value="Genomic_DNA"/>
</dbReference>
<dbReference type="InterPro" id="IPR049281">
    <property type="entry name" value="BVU_3817-like_C_sf"/>
</dbReference>
<organism evidence="3">
    <name type="scientific">bioreactor metagenome</name>
    <dbReference type="NCBI Taxonomy" id="1076179"/>
    <lineage>
        <taxon>unclassified sequences</taxon>
        <taxon>metagenomes</taxon>
        <taxon>ecological metagenomes</taxon>
    </lineage>
</organism>
<feature type="domain" description="DUF5606" evidence="1">
    <location>
        <begin position="5"/>
        <end position="50"/>
    </location>
</feature>
<reference evidence="3" key="1">
    <citation type="submission" date="2019-08" db="EMBL/GenBank/DDBJ databases">
        <authorList>
            <person name="Kucharzyk K."/>
            <person name="Murdoch R.W."/>
            <person name="Higgins S."/>
            <person name="Loffler F."/>
        </authorList>
    </citation>
    <scope>NUCLEOTIDE SEQUENCE</scope>
</reference>
<gene>
    <name evidence="3" type="ORF">SDC9_112801</name>
</gene>
<accession>A0A645BKR6</accession>
<evidence type="ECO:0000313" key="3">
    <source>
        <dbReference type="EMBL" id="MPM65897.1"/>
    </source>
</evidence>
<dbReference type="InterPro" id="IPR041218">
    <property type="entry name" value="DUF5606"/>
</dbReference>
<comment type="caution">
    <text evidence="3">The sequence shown here is derived from an EMBL/GenBank/DDBJ whole genome shotgun (WGS) entry which is preliminary data.</text>
</comment>
<dbReference type="Pfam" id="PF21186">
    <property type="entry name" value="DUF6852"/>
    <property type="match status" value="1"/>
</dbReference>
<dbReference type="InterPro" id="IPR049280">
    <property type="entry name" value="DUF6852"/>
</dbReference>
<feature type="domain" description="DUF6852" evidence="2">
    <location>
        <begin position="53"/>
        <end position="121"/>
    </location>
</feature>